<evidence type="ECO:0000313" key="3">
    <source>
        <dbReference type="Proteomes" id="UP000019443"/>
    </source>
</evidence>
<keyword evidence="2" id="KW-0614">Plasmid</keyword>
<dbReference type="Proteomes" id="UP000019443">
    <property type="component" value="Plasmid pLPU83c"/>
</dbReference>
<keyword evidence="3" id="KW-1185">Reference proteome</keyword>
<organism evidence="2 3">
    <name type="scientific">Rhizobium favelukesii</name>
    <dbReference type="NCBI Taxonomy" id="348824"/>
    <lineage>
        <taxon>Bacteria</taxon>
        <taxon>Pseudomonadati</taxon>
        <taxon>Pseudomonadota</taxon>
        <taxon>Alphaproteobacteria</taxon>
        <taxon>Hyphomicrobiales</taxon>
        <taxon>Rhizobiaceae</taxon>
        <taxon>Rhizobium/Agrobacterium group</taxon>
        <taxon>Rhizobium</taxon>
    </lineage>
</organism>
<geneLocation type="plasmid" evidence="2 3">
    <name>pLPU83c</name>
</geneLocation>
<dbReference type="AlphaFoldDB" id="W6S2C7"/>
<name>W6S2C7_9HYPH</name>
<feature type="region of interest" description="Disordered" evidence="1">
    <location>
        <begin position="1"/>
        <end position="26"/>
    </location>
</feature>
<dbReference type="PATRIC" id="fig|348824.6.peg.4691"/>
<protein>
    <submittedName>
        <fullName evidence="2">Uncharacterized protein</fullName>
    </submittedName>
</protein>
<proteinExistence type="predicted"/>
<evidence type="ECO:0000256" key="1">
    <source>
        <dbReference type="SAM" id="MobiDB-lite"/>
    </source>
</evidence>
<gene>
    <name evidence="2" type="ORF">LPU83_pLPU83c_0004</name>
</gene>
<reference evidence="2" key="1">
    <citation type="submission" date="2013-11" db="EMBL/GenBank/DDBJ databases">
        <title>Draft genome sequence of the broad-host-range Rhizobium sp. LPU83 strain, a member of the low-genetic diversity Oregon-like Rhizobium sp. group.</title>
        <authorList>
            <person name="Wibberg D."/>
            <person name="Puehler A."/>
            <person name="Schlueter A."/>
        </authorList>
    </citation>
    <scope>NUCLEOTIDE SEQUENCE [LARGE SCALE GENOMIC DNA]</scope>
    <source>
        <strain evidence="2">LPU83</strain>
        <plasmid evidence="2">pLPU83c</plasmid>
    </source>
</reference>
<evidence type="ECO:0000313" key="2">
    <source>
        <dbReference type="EMBL" id="CDM60566.1"/>
    </source>
</evidence>
<dbReference type="KEGG" id="rhl:LPU83_pLPU83c_0004"/>
<accession>W6S2C7</accession>
<dbReference type="HOGENOM" id="CLU_2234419_0_0_5"/>
<dbReference type="EMBL" id="HG916854">
    <property type="protein sequence ID" value="CDM60566.1"/>
    <property type="molecule type" value="Genomic_DNA"/>
</dbReference>
<sequence length="105" mass="11333">MLGLDKVARTRNSTRYRTLPGSPEQILKGESDMETETVTIENRGDFAQWAIERARAIVGEQGGNLAIASRDMDEKAIAESGNALGAAITAALLEVFDVLVPEVDE</sequence>